<dbReference type="GO" id="GO:0030313">
    <property type="term" value="C:cell envelope"/>
    <property type="evidence" value="ECO:0007669"/>
    <property type="project" value="UniProtKB-SubCell"/>
</dbReference>
<accession>A0A3D8LI90</accession>
<dbReference type="InterPro" id="IPR018976">
    <property type="entry name" value="Imelysin-like"/>
</dbReference>
<dbReference type="InterPro" id="IPR034984">
    <property type="entry name" value="Imelysin-like_IPPA"/>
</dbReference>
<dbReference type="CDD" id="cd14659">
    <property type="entry name" value="Imelysin-like_IPPA"/>
    <property type="match status" value="1"/>
</dbReference>
<dbReference type="InterPro" id="IPR038352">
    <property type="entry name" value="Imelysin_sf"/>
</dbReference>
<dbReference type="AlphaFoldDB" id="A0A3D8LI90"/>
<dbReference type="Gene3D" id="1.20.1420.20">
    <property type="entry name" value="M75 peptidase, HXXE motif"/>
    <property type="match status" value="1"/>
</dbReference>
<protein>
    <recommendedName>
        <fullName evidence="3">Imelysin-like domain-containing protein</fullName>
    </recommendedName>
</protein>
<evidence type="ECO:0000256" key="2">
    <source>
        <dbReference type="ARBA" id="ARBA00022729"/>
    </source>
</evidence>
<name>A0A3D8LI90_9BACT</name>
<dbReference type="Pfam" id="PF09375">
    <property type="entry name" value="Peptidase_M75"/>
    <property type="match status" value="1"/>
</dbReference>
<evidence type="ECO:0000256" key="1">
    <source>
        <dbReference type="ARBA" id="ARBA00004196"/>
    </source>
</evidence>
<keyword evidence="5" id="KW-1185">Reference proteome</keyword>
<comment type="caution">
    <text evidence="4">The sequence shown here is derived from an EMBL/GenBank/DDBJ whole genome shotgun (WGS) entry which is preliminary data.</text>
</comment>
<sequence>MPILSCCLSHLKIHHMIVFKKYTVMAIACLAVLSSCGSDNEGGPTTEYDRQTMVAHYADNLLVPAFTVFENKTEAMDAAVNAFVATPTAGTLATARTAYQEAYLALQDVSVYEFGPAEEQLLRANLNIYPTSAAEIENNVTSGTYDLQAAANLDAKGFPALDYLLYGAGSEAAVVEQYTSGAHAANRKKYLQDVSSLVHQRANAAYTGWTSGNYVDTFKNAQGTAVGSAVGNLVNQLNFDIDVTKRAKVGFPSGRFSVGEALPEKVEAYYSQTSLDLLKQAIRAEKAAFLGMTANGTNGPGLDDYLDHVEAPYGEGMLSDAIEAQFDAALAAANAVQGPLAEAVTTQPQAVTKVYDELQKLIVLTKTDMPSALGVAINYTDSDGD</sequence>
<organism evidence="4 5">
    <name type="scientific">Pontibacter diazotrophicus</name>
    <dbReference type="NCBI Taxonomy" id="1400979"/>
    <lineage>
        <taxon>Bacteria</taxon>
        <taxon>Pseudomonadati</taxon>
        <taxon>Bacteroidota</taxon>
        <taxon>Cytophagia</taxon>
        <taxon>Cytophagales</taxon>
        <taxon>Hymenobacteraceae</taxon>
        <taxon>Pontibacter</taxon>
    </lineage>
</organism>
<dbReference type="Proteomes" id="UP000256708">
    <property type="component" value="Unassembled WGS sequence"/>
</dbReference>
<evidence type="ECO:0000313" key="4">
    <source>
        <dbReference type="EMBL" id="RDV16954.1"/>
    </source>
</evidence>
<evidence type="ECO:0000259" key="3">
    <source>
        <dbReference type="Pfam" id="PF09375"/>
    </source>
</evidence>
<evidence type="ECO:0000313" key="5">
    <source>
        <dbReference type="Proteomes" id="UP000256708"/>
    </source>
</evidence>
<proteinExistence type="predicted"/>
<keyword evidence="2" id="KW-0732">Signal</keyword>
<comment type="subcellular location">
    <subcellularLocation>
        <location evidence="1">Cell envelope</location>
    </subcellularLocation>
</comment>
<reference evidence="5" key="1">
    <citation type="submission" date="2018-08" db="EMBL/GenBank/DDBJ databases">
        <authorList>
            <person name="Liu Z.-W."/>
            <person name="Du Z.-J."/>
        </authorList>
    </citation>
    <scope>NUCLEOTIDE SEQUENCE [LARGE SCALE GENOMIC DNA]</scope>
    <source>
        <strain evidence="5">H4X</strain>
    </source>
</reference>
<dbReference type="OrthoDB" id="650514at2"/>
<gene>
    <name evidence="4" type="ORF">DXT99_00055</name>
</gene>
<feature type="domain" description="Imelysin-like" evidence="3">
    <location>
        <begin position="63"/>
        <end position="361"/>
    </location>
</feature>
<dbReference type="EMBL" id="QRGR01000001">
    <property type="protein sequence ID" value="RDV16954.1"/>
    <property type="molecule type" value="Genomic_DNA"/>
</dbReference>